<sequence>MRKVYFCNVCRKVFHEENACTCEANDIKQVKLGTPVNVIGTKLKGKVYRIKNDVLELVITSSKDRYIKPCKLEDVRKII</sequence>
<name>A0AA42DKX7_9FIRM</name>
<comment type="caution">
    <text evidence="1">The sequence shown here is derived from an EMBL/GenBank/DDBJ whole genome shotgun (WGS) entry which is preliminary data.</text>
</comment>
<dbReference type="Proteomes" id="UP001169242">
    <property type="component" value="Unassembled WGS sequence"/>
</dbReference>
<proteinExistence type="predicted"/>
<gene>
    <name evidence="1" type="ORF">PBV87_05090</name>
</gene>
<accession>A0AA42DKX7</accession>
<keyword evidence="2" id="KW-1185">Reference proteome</keyword>
<dbReference type="RefSeq" id="WP_271011372.1">
    <property type="nucleotide sequence ID" value="NZ_JAQIFT010000016.1"/>
</dbReference>
<evidence type="ECO:0000313" key="1">
    <source>
        <dbReference type="EMBL" id="MDA3730874.1"/>
    </source>
</evidence>
<protein>
    <submittedName>
        <fullName evidence="1">Uncharacterized protein</fullName>
    </submittedName>
</protein>
<dbReference type="AlphaFoldDB" id="A0AA42DKX7"/>
<organism evidence="1 2">
    <name type="scientific">Holtiella tumoricola</name>
    <dbReference type="NCBI Taxonomy" id="3018743"/>
    <lineage>
        <taxon>Bacteria</taxon>
        <taxon>Bacillati</taxon>
        <taxon>Bacillota</taxon>
        <taxon>Clostridia</taxon>
        <taxon>Lachnospirales</taxon>
        <taxon>Cellulosilyticaceae</taxon>
        <taxon>Holtiella</taxon>
    </lineage>
</organism>
<evidence type="ECO:0000313" key="2">
    <source>
        <dbReference type="Proteomes" id="UP001169242"/>
    </source>
</evidence>
<dbReference type="EMBL" id="JAQIFT010000016">
    <property type="protein sequence ID" value="MDA3730874.1"/>
    <property type="molecule type" value="Genomic_DNA"/>
</dbReference>
<reference evidence="1" key="1">
    <citation type="journal article" date="2023" name="Int. J. Syst. Evol. Microbiol.">
        <title>&lt;i&gt;Holtiella tumoricola&lt;/i&gt; gen. nov. sp. nov., isolated from a human clinical sample.</title>
        <authorList>
            <person name="Allen-Vercoe E."/>
            <person name="Daigneault M.C."/>
            <person name="Vancuren S.J."/>
            <person name="Cochrane K."/>
            <person name="O'Neal L.L."/>
            <person name="Sankaranarayanan K."/>
            <person name="Lawson P.A."/>
        </authorList>
    </citation>
    <scope>NUCLEOTIDE SEQUENCE</scope>
    <source>
        <strain evidence="1">CC70A</strain>
    </source>
</reference>